<evidence type="ECO:0000256" key="4">
    <source>
        <dbReference type="ARBA" id="ARBA00022679"/>
    </source>
</evidence>
<keyword evidence="3" id="KW-0597">Phosphoprotein</keyword>
<evidence type="ECO:0000259" key="8">
    <source>
        <dbReference type="PROSITE" id="PS50113"/>
    </source>
</evidence>
<feature type="domain" description="PAC" evidence="8">
    <location>
        <begin position="77"/>
        <end position="129"/>
    </location>
</feature>
<dbReference type="Gene3D" id="3.30.450.20">
    <property type="entry name" value="PAS domain"/>
    <property type="match status" value="3"/>
</dbReference>
<dbReference type="PRINTS" id="PR00344">
    <property type="entry name" value="BCTRLSENSOR"/>
</dbReference>
<protein>
    <recommendedName>
        <fullName evidence="2">histidine kinase</fullName>
        <ecNumber evidence="2">2.7.13.3</ecNumber>
    </recommendedName>
</protein>
<feature type="domain" description="Histidine kinase" evidence="6">
    <location>
        <begin position="406"/>
        <end position="632"/>
    </location>
</feature>
<keyword evidence="5" id="KW-0418">Kinase</keyword>
<dbReference type="InterPro" id="IPR000014">
    <property type="entry name" value="PAS"/>
</dbReference>
<dbReference type="InterPro" id="IPR003594">
    <property type="entry name" value="HATPase_dom"/>
</dbReference>
<organism evidence="9 10">
    <name type="scientific">Aquiflexum gelatinilyticum</name>
    <dbReference type="NCBI Taxonomy" id="2961943"/>
    <lineage>
        <taxon>Bacteria</taxon>
        <taxon>Pseudomonadati</taxon>
        <taxon>Bacteroidota</taxon>
        <taxon>Cytophagia</taxon>
        <taxon>Cytophagales</taxon>
        <taxon>Cyclobacteriaceae</taxon>
        <taxon>Aquiflexum</taxon>
    </lineage>
</organism>
<dbReference type="InterPro" id="IPR052162">
    <property type="entry name" value="Sensor_kinase/Photoreceptor"/>
</dbReference>
<evidence type="ECO:0000313" key="9">
    <source>
        <dbReference type="EMBL" id="MCR9013699.1"/>
    </source>
</evidence>
<dbReference type="PROSITE" id="PS50112">
    <property type="entry name" value="PAS"/>
    <property type="match status" value="2"/>
</dbReference>
<keyword evidence="10" id="KW-1185">Reference proteome</keyword>
<dbReference type="PROSITE" id="PS50109">
    <property type="entry name" value="HIS_KIN"/>
    <property type="match status" value="1"/>
</dbReference>
<dbReference type="SUPFAM" id="SSF55874">
    <property type="entry name" value="ATPase domain of HSP90 chaperone/DNA topoisomerase II/histidine kinase"/>
    <property type="match status" value="1"/>
</dbReference>
<evidence type="ECO:0000259" key="6">
    <source>
        <dbReference type="PROSITE" id="PS50109"/>
    </source>
</evidence>
<dbReference type="InterPro" id="IPR004358">
    <property type="entry name" value="Sig_transdc_His_kin-like_C"/>
</dbReference>
<comment type="caution">
    <text evidence="9">The sequence shown here is derived from an EMBL/GenBank/DDBJ whole genome shotgun (WGS) entry which is preliminary data.</text>
</comment>
<dbReference type="GO" id="GO:0000155">
    <property type="term" value="F:phosphorelay sensor kinase activity"/>
    <property type="evidence" value="ECO:0007669"/>
    <property type="project" value="InterPro"/>
</dbReference>
<dbReference type="SUPFAM" id="SSF55785">
    <property type="entry name" value="PYP-like sensor domain (PAS domain)"/>
    <property type="match status" value="3"/>
</dbReference>
<dbReference type="InterPro" id="IPR013655">
    <property type="entry name" value="PAS_fold_3"/>
</dbReference>
<keyword evidence="4" id="KW-0808">Transferase</keyword>
<feature type="domain" description="PAC" evidence="8">
    <location>
        <begin position="338"/>
        <end position="388"/>
    </location>
</feature>
<dbReference type="Pfam" id="PF08447">
    <property type="entry name" value="PAS_3"/>
    <property type="match status" value="2"/>
</dbReference>
<name>A0A9X2SXJ5_9BACT</name>
<dbReference type="InterPro" id="IPR005467">
    <property type="entry name" value="His_kinase_dom"/>
</dbReference>
<dbReference type="PANTHER" id="PTHR43304">
    <property type="entry name" value="PHYTOCHROME-LIKE PROTEIN CPH1"/>
    <property type="match status" value="1"/>
</dbReference>
<dbReference type="PANTHER" id="PTHR43304:SF1">
    <property type="entry name" value="PAC DOMAIN-CONTAINING PROTEIN"/>
    <property type="match status" value="1"/>
</dbReference>
<dbReference type="Gene3D" id="1.10.287.130">
    <property type="match status" value="1"/>
</dbReference>
<evidence type="ECO:0000256" key="2">
    <source>
        <dbReference type="ARBA" id="ARBA00012438"/>
    </source>
</evidence>
<dbReference type="SMART" id="SM00387">
    <property type="entry name" value="HATPase_c"/>
    <property type="match status" value="1"/>
</dbReference>
<feature type="domain" description="PAS" evidence="7">
    <location>
        <begin position="287"/>
        <end position="332"/>
    </location>
</feature>
<evidence type="ECO:0000256" key="1">
    <source>
        <dbReference type="ARBA" id="ARBA00000085"/>
    </source>
</evidence>
<gene>
    <name evidence="9" type="ORF">NU887_01565</name>
</gene>
<dbReference type="Pfam" id="PF00512">
    <property type="entry name" value="HisKA"/>
    <property type="match status" value="1"/>
</dbReference>
<accession>A0A9X2SXJ5</accession>
<dbReference type="Pfam" id="PF13426">
    <property type="entry name" value="PAS_9"/>
    <property type="match status" value="1"/>
</dbReference>
<dbReference type="SMART" id="SM00388">
    <property type="entry name" value="HisKA"/>
    <property type="match status" value="1"/>
</dbReference>
<evidence type="ECO:0000313" key="10">
    <source>
        <dbReference type="Proteomes" id="UP001142175"/>
    </source>
</evidence>
<dbReference type="CDD" id="cd00130">
    <property type="entry name" value="PAS"/>
    <property type="match status" value="3"/>
</dbReference>
<dbReference type="InterPro" id="IPR036890">
    <property type="entry name" value="HATPase_C_sf"/>
</dbReference>
<dbReference type="EC" id="2.7.13.3" evidence="2"/>
<feature type="domain" description="PAS" evidence="7">
    <location>
        <begin position="4"/>
        <end position="65"/>
    </location>
</feature>
<dbReference type="Proteomes" id="UP001142175">
    <property type="component" value="Unassembled WGS sequence"/>
</dbReference>
<dbReference type="AlphaFoldDB" id="A0A9X2SXJ5"/>
<sequence length="632" mass="73483">MQESEERFRIFSNNIQNLAWIADGDGNIFWYNQRWLDYSGLTLEEMKGWGWQKVHHPDHVERILEISKKLWVTNEPFELTFPLRRADGEYRWFLTRGVPITDENGKIHRWIGTNTDIDDKVKIENELKEREERFRSLVQTLPQLVWVTDAHGNGEFSSFRWKEYTGIEALGEKDWIAIVHPDDYENINQVWKNSLATGEKYICDVRLKSKEGEYRWHKGKANPIFDENNTIVKWVGSFTDTHAEKSFTKELEEKVALRTADLRESEEKFFTLFNLSPICKTLSDVKSGKILMVNDEFINTFGFSREEAIDKTSLEIGMIDAESREAIIQEIKANGRIKNKEIEFIKKSGEKFYGLTSSEIIKIGDKQYFLGAINDISDRKKAEENLELKNIELQKLNKELQSFAYISSHDLQEPLRKIQTFASRIQGKEVNNLSEQGKDYFNRMQHAAQRMQNLIQDLLTYSRMNKNEPRLEPTDLGEIVALIIEDYKEDILEKHAIIEANDLCVANIIPFQFEQLMHNLMGNALKFSNPTMPPYIKIKARNEYGKELKNEKLLPQKKYCHISFSDNGIGFDQQYSEKIFEVFQRLHGKNEYSGTGIGLSIVKKIVENHEGIITATGEVNKGATFDIYIPAN</sequence>
<evidence type="ECO:0000259" key="7">
    <source>
        <dbReference type="PROSITE" id="PS50112"/>
    </source>
</evidence>
<dbReference type="CDD" id="cd00082">
    <property type="entry name" value="HisKA"/>
    <property type="match status" value="1"/>
</dbReference>
<feature type="domain" description="PAC" evidence="8">
    <location>
        <begin position="201"/>
        <end position="253"/>
    </location>
</feature>
<evidence type="ECO:0000256" key="5">
    <source>
        <dbReference type="ARBA" id="ARBA00022777"/>
    </source>
</evidence>
<dbReference type="Pfam" id="PF02518">
    <property type="entry name" value="HATPase_c"/>
    <property type="match status" value="1"/>
</dbReference>
<dbReference type="Gene3D" id="3.30.565.10">
    <property type="entry name" value="Histidine kinase-like ATPase, C-terminal domain"/>
    <property type="match status" value="1"/>
</dbReference>
<reference evidence="9" key="1">
    <citation type="submission" date="2022-08" db="EMBL/GenBank/DDBJ databases">
        <authorList>
            <person name="Zhang D."/>
        </authorList>
    </citation>
    <scope>NUCLEOTIDE SEQUENCE</scope>
    <source>
        <strain evidence="9">XJ19-11</strain>
    </source>
</reference>
<dbReference type="RefSeq" id="WP_258421594.1">
    <property type="nucleotide sequence ID" value="NZ_JANSUY010000001.1"/>
</dbReference>
<dbReference type="InterPro" id="IPR000700">
    <property type="entry name" value="PAS-assoc_C"/>
</dbReference>
<dbReference type="SMART" id="SM00091">
    <property type="entry name" value="PAS"/>
    <property type="match status" value="3"/>
</dbReference>
<dbReference type="NCBIfam" id="TIGR00229">
    <property type="entry name" value="sensory_box"/>
    <property type="match status" value="3"/>
</dbReference>
<dbReference type="FunFam" id="3.30.450.20:FF:000099">
    <property type="entry name" value="Sensory box sensor histidine kinase"/>
    <property type="match status" value="2"/>
</dbReference>
<dbReference type="InterPro" id="IPR036097">
    <property type="entry name" value="HisK_dim/P_sf"/>
</dbReference>
<dbReference type="EMBL" id="JANSUY010000001">
    <property type="protein sequence ID" value="MCR9013699.1"/>
    <property type="molecule type" value="Genomic_DNA"/>
</dbReference>
<dbReference type="InterPro" id="IPR001610">
    <property type="entry name" value="PAC"/>
</dbReference>
<dbReference type="InterPro" id="IPR003661">
    <property type="entry name" value="HisK_dim/P_dom"/>
</dbReference>
<evidence type="ECO:0000256" key="3">
    <source>
        <dbReference type="ARBA" id="ARBA00022553"/>
    </source>
</evidence>
<dbReference type="SUPFAM" id="SSF47384">
    <property type="entry name" value="Homodimeric domain of signal transducing histidine kinase"/>
    <property type="match status" value="1"/>
</dbReference>
<dbReference type="SMART" id="SM00086">
    <property type="entry name" value="PAC"/>
    <property type="match status" value="3"/>
</dbReference>
<proteinExistence type="predicted"/>
<dbReference type="PROSITE" id="PS50113">
    <property type="entry name" value="PAC"/>
    <property type="match status" value="3"/>
</dbReference>
<dbReference type="InterPro" id="IPR035965">
    <property type="entry name" value="PAS-like_dom_sf"/>
</dbReference>
<comment type="catalytic activity">
    <reaction evidence="1">
        <text>ATP + protein L-histidine = ADP + protein N-phospho-L-histidine.</text>
        <dbReference type="EC" id="2.7.13.3"/>
    </reaction>
</comment>